<dbReference type="InterPro" id="IPR014729">
    <property type="entry name" value="Rossmann-like_a/b/a_fold"/>
</dbReference>
<dbReference type="Proteomes" id="UP001159364">
    <property type="component" value="Linkage Group LG08"/>
</dbReference>
<comment type="pathway">
    <text evidence="3">tRNA modification; 5-methoxycarbonylmethyl-2-thiouridine-tRNA biosynthesis.</text>
</comment>
<protein>
    <recommendedName>
        <fullName evidence="3">Cytoplasmic tRNA 2-thiolation protein 2</fullName>
    </recommendedName>
</protein>
<dbReference type="GO" id="GO:0016779">
    <property type="term" value="F:nucleotidyltransferase activity"/>
    <property type="evidence" value="ECO:0007669"/>
    <property type="project" value="UniProtKB-UniRule"/>
</dbReference>
<dbReference type="GO" id="GO:0002143">
    <property type="term" value="P:tRNA wobble position uridine thiolation"/>
    <property type="evidence" value="ECO:0007669"/>
    <property type="project" value="TreeGrafter"/>
</dbReference>
<dbReference type="GO" id="GO:0016783">
    <property type="term" value="F:sulfurtransferase activity"/>
    <property type="evidence" value="ECO:0007669"/>
    <property type="project" value="TreeGrafter"/>
</dbReference>
<dbReference type="EMBL" id="JAIWQS010000008">
    <property type="protein sequence ID" value="KAJ8900047.1"/>
    <property type="molecule type" value="Genomic_DNA"/>
</dbReference>
<dbReference type="InterPro" id="IPR019407">
    <property type="entry name" value="CTU2"/>
</dbReference>
<comment type="subcellular location">
    <subcellularLocation>
        <location evidence="3">Cytoplasm</location>
    </subcellularLocation>
</comment>
<comment type="caution">
    <text evidence="5">The sequence shown here is derived from an EMBL/GenBank/DDBJ whole genome shotgun (WGS) entry which is preliminary data.</text>
</comment>
<accession>A0AAV8UFH1</accession>
<reference evidence="5 6" key="1">
    <citation type="submission" date="2021-09" db="EMBL/GenBank/DDBJ databases">
        <title>Genomic insights and catalytic innovation underlie evolution of tropane alkaloids biosynthesis.</title>
        <authorList>
            <person name="Wang Y.-J."/>
            <person name="Tian T."/>
            <person name="Huang J.-P."/>
            <person name="Huang S.-X."/>
        </authorList>
    </citation>
    <scope>NUCLEOTIDE SEQUENCE [LARGE SCALE GENOMIC DNA]</scope>
    <source>
        <strain evidence="5">KIB-2018</strain>
        <tissue evidence="5">Leaf</tissue>
    </source>
</reference>
<dbReference type="Pfam" id="PF10288">
    <property type="entry name" value="CTU2"/>
    <property type="match status" value="1"/>
</dbReference>
<feature type="compositionally biased region" description="Basic and acidic residues" evidence="4">
    <location>
        <begin position="24"/>
        <end position="41"/>
    </location>
</feature>
<name>A0AAV8UFH1_9ROSI</name>
<sequence length="457" mass="50246">MACNSSTCQSSCFRNEDNINNVGEHPRDTVPIETSKNRTSVEGEQPSPCVKCKTNRTISAVGSPSGENGGDAGKFCGDCFRSNLYGKFRLSVTSHAMIIPSDNVLVAFSGGSASSVVLQFVHEMQHRAQKNFEASRDRSLPVFGVGVAFIDESAVYPVASNKYDKSIQQIKSIVYNLPPPLKPLHIVPITDIYPSDSGGKDRLGKLLDAVNDITGKEDLILHLRMLALQKVASEKGYNKLILGSCTSSIACHVISSIVKGQGYSLSADIQYVDARWEIPVVLPLRDCTAQELNLLCWLDGLKTVELLNSRRAGINSLVSSFVTLLQEENPSRESTIVRTAGKLKAFHFNRIPEINDCDMPLATQRRIKRYNQKPQESISSEFFCPICNSPLDNSELLSLSAHDGSQSSKLNVCCCSSCKFQILPKDPTLMEQFYLLLPQQLVSRPKSSNHGNISLLR</sequence>
<dbReference type="PANTHER" id="PTHR20882">
    <property type="entry name" value="CYTOPLASMIC TRNA 2-THIOLATION PROTEIN 2"/>
    <property type="match status" value="1"/>
</dbReference>
<evidence type="ECO:0000256" key="4">
    <source>
        <dbReference type="SAM" id="MobiDB-lite"/>
    </source>
</evidence>
<feature type="region of interest" description="Disordered" evidence="4">
    <location>
        <begin position="23"/>
        <end position="46"/>
    </location>
</feature>
<dbReference type="GO" id="GO:0005829">
    <property type="term" value="C:cytosol"/>
    <property type="evidence" value="ECO:0007669"/>
    <property type="project" value="TreeGrafter"/>
</dbReference>
<dbReference type="PANTHER" id="PTHR20882:SF14">
    <property type="entry name" value="CYTOPLASMIC TRNA 2-THIOLATION PROTEIN 2"/>
    <property type="match status" value="1"/>
</dbReference>
<dbReference type="HAMAP" id="MF_03054">
    <property type="entry name" value="CTU2"/>
    <property type="match status" value="1"/>
</dbReference>
<evidence type="ECO:0000256" key="3">
    <source>
        <dbReference type="HAMAP-Rule" id="MF_03054"/>
    </source>
</evidence>
<proteinExistence type="inferred from homology"/>
<dbReference type="GO" id="GO:0032447">
    <property type="term" value="P:protein urmylation"/>
    <property type="evidence" value="ECO:0007669"/>
    <property type="project" value="UniProtKB-UniRule"/>
</dbReference>
<dbReference type="GO" id="GO:0000049">
    <property type="term" value="F:tRNA binding"/>
    <property type="evidence" value="ECO:0007669"/>
    <property type="project" value="InterPro"/>
</dbReference>
<dbReference type="SUPFAM" id="SSF52402">
    <property type="entry name" value="Adenine nucleotide alpha hydrolases-like"/>
    <property type="match status" value="1"/>
</dbReference>
<keyword evidence="2 3" id="KW-0819">tRNA processing</keyword>
<comment type="similarity">
    <text evidence="3">Belongs to the CTU2/NCS2 family.</text>
</comment>
<keyword evidence="6" id="KW-1185">Reference proteome</keyword>
<evidence type="ECO:0000313" key="5">
    <source>
        <dbReference type="EMBL" id="KAJ8900047.1"/>
    </source>
</evidence>
<organism evidence="5 6">
    <name type="scientific">Erythroxylum novogranatense</name>
    <dbReference type="NCBI Taxonomy" id="1862640"/>
    <lineage>
        <taxon>Eukaryota</taxon>
        <taxon>Viridiplantae</taxon>
        <taxon>Streptophyta</taxon>
        <taxon>Embryophyta</taxon>
        <taxon>Tracheophyta</taxon>
        <taxon>Spermatophyta</taxon>
        <taxon>Magnoliopsida</taxon>
        <taxon>eudicotyledons</taxon>
        <taxon>Gunneridae</taxon>
        <taxon>Pentapetalae</taxon>
        <taxon>rosids</taxon>
        <taxon>fabids</taxon>
        <taxon>Malpighiales</taxon>
        <taxon>Erythroxylaceae</taxon>
        <taxon>Erythroxylum</taxon>
    </lineage>
</organism>
<evidence type="ECO:0000256" key="1">
    <source>
        <dbReference type="ARBA" id="ARBA00022490"/>
    </source>
</evidence>
<dbReference type="AlphaFoldDB" id="A0AAV8UFH1"/>
<evidence type="ECO:0000256" key="2">
    <source>
        <dbReference type="ARBA" id="ARBA00022694"/>
    </source>
</evidence>
<dbReference type="Gene3D" id="3.40.50.620">
    <property type="entry name" value="HUPs"/>
    <property type="match status" value="1"/>
</dbReference>
<keyword evidence="1 3" id="KW-0963">Cytoplasm</keyword>
<evidence type="ECO:0000313" key="6">
    <source>
        <dbReference type="Proteomes" id="UP001159364"/>
    </source>
</evidence>
<comment type="function">
    <text evidence="3">Plays a central role in 2-thiolation of mcm(5)S(2)U at tRNA wobble positions of tRNA(Lys), tRNA(Glu) and tRNA(Gln). May act by forming a heterodimer with NCS6/CTU1 that ligates sulfur from thiocarboxylated URM1 onto the uridine of tRNAs at wobble position.</text>
</comment>
<gene>
    <name evidence="5" type="ORF">K2173_024162</name>
</gene>